<dbReference type="GeneID" id="77333975"/>
<dbReference type="RefSeq" id="WP_023922567.1">
    <property type="nucleotide sequence ID" value="NZ_CABKOA010000029.1"/>
</dbReference>
<gene>
    <name evidence="2" type="ORF">DW116_00785</name>
    <name evidence="1" type="ORF">DW672_00735</name>
</gene>
<protein>
    <submittedName>
        <fullName evidence="2">Uncharacterized protein</fullName>
    </submittedName>
</protein>
<comment type="caution">
    <text evidence="2">The sequence shown here is derived from an EMBL/GenBank/DDBJ whole genome shotgun (WGS) entry which is preliminary data.</text>
</comment>
<name>A0A415DA14_9FIRM</name>
<dbReference type="EMBL" id="QRMI01000001">
    <property type="protein sequence ID" value="RHJ64459.1"/>
    <property type="molecule type" value="Genomic_DNA"/>
</dbReference>
<proteinExistence type="predicted"/>
<dbReference type="Proteomes" id="UP000284902">
    <property type="component" value="Unassembled WGS sequence"/>
</dbReference>
<evidence type="ECO:0000313" key="2">
    <source>
        <dbReference type="EMBL" id="RHJ64459.1"/>
    </source>
</evidence>
<dbReference type="Proteomes" id="UP000285832">
    <property type="component" value="Unassembled WGS sequence"/>
</dbReference>
<organism evidence="2 4">
    <name type="scientific">[Ruminococcus] lactaris</name>
    <dbReference type="NCBI Taxonomy" id="46228"/>
    <lineage>
        <taxon>Bacteria</taxon>
        <taxon>Bacillati</taxon>
        <taxon>Bacillota</taxon>
        <taxon>Clostridia</taxon>
        <taxon>Lachnospirales</taxon>
        <taxon>Lachnospiraceae</taxon>
        <taxon>Mediterraneibacter</taxon>
    </lineage>
</organism>
<evidence type="ECO:0000313" key="3">
    <source>
        <dbReference type="Proteomes" id="UP000284902"/>
    </source>
</evidence>
<reference evidence="3 4" key="1">
    <citation type="submission" date="2018-08" db="EMBL/GenBank/DDBJ databases">
        <title>A genome reference for cultivated species of the human gut microbiota.</title>
        <authorList>
            <person name="Zou Y."/>
            <person name="Xue W."/>
            <person name="Luo G."/>
        </authorList>
    </citation>
    <scope>NUCLEOTIDE SEQUENCE [LARGE SCALE GENOMIC DNA]</scope>
    <source>
        <strain evidence="2 4">AM09-9</strain>
        <strain evidence="1 3">AM25-1LB</strain>
    </source>
</reference>
<dbReference type="AlphaFoldDB" id="A0A415DA14"/>
<accession>A0A415DA14</accession>
<dbReference type="EMBL" id="QRHG01000001">
    <property type="protein sequence ID" value="RHF63403.1"/>
    <property type="molecule type" value="Genomic_DNA"/>
</dbReference>
<sequence length="117" mass="13681">MQITFYCHLYMNENLKKKEAKIKKKLSANNLQPSIYVIAFSQSPQNQLDFFSSLLLKQHIYENTPLFVVGLADGYDSALELIRQITEEVFAATQSVDIRHYILQKHNESIKENRRCQ</sequence>
<evidence type="ECO:0000313" key="4">
    <source>
        <dbReference type="Proteomes" id="UP000285832"/>
    </source>
</evidence>
<evidence type="ECO:0000313" key="1">
    <source>
        <dbReference type="EMBL" id="RHF63403.1"/>
    </source>
</evidence>